<keyword evidence="2" id="KW-1133">Transmembrane helix</keyword>
<feature type="signal peptide" evidence="3">
    <location>
        <begin position="1"/>
        <end position="23"/>
    </location>
</feature>
<dbReference type="AlphaFoldDB" id="A0A1M7YCL8"/>
<dbReference type="RefSeq" id="WP_073614858.1">
    <property type="nucleotide sequence ID" value="NZ_FRFE01000018.1"/>
</dbReference>
<keyword evidence="3" id="KW-0732">Signal</keyword>
<feature type="chain" id="PRO_5012432735" evidence="3">
    <location>
        <begin position="24"/>
        <end position="563"/>
    </location>
</feature>
<keyword evidence="2" id="KW-0812">Transmembrane</keyword>
<evidence type="ECO:0000256" key="3">
    <source>
        <dbReference type="SAM" id="SignalP"/>
    </source>
</evidence>
<proteinExistence type="predicted"/>
<reference evidence="4 5" key="1">
    <citation type="submission" date="2016-12" db="EMBL/GenBank/DDBJ databases">
        <authorList>
            <person name="Song W.-J."/>
            <person name="Kurnit D.M."/>
        </authorList>
    </citation>
    <scope>NUCLEOTIDE SEQUENCE [LARGE SCALE GENOMIC DNA]</scope>
    <source>
        <strain evidence="4 5">DSM 18488</strain>
    </source>
</reference>
<accession>A0A1M7YCL8</accession>
<feature type="transmembrane region" description="Helical" evidence="2">
    <location>
        <begin position="310"/>
        <end position="327"/>
    </location>
</feature>
<keyword evidence="5" id="KW-1185">Reference proteome</keyword>
<feature type="transmembrane region" description="Helical" evidence="2">
    <location>
        <begin position="281"/>
        <end position="304"/>
    </location>
</feature>
<keyword evidence="2" id="KW-0472">Membrane</keyword>
<feature type="transmembrane region" description="Helical" evidence="2">
    <location>
        <begin position="241"/>
        <end position="260"/>
    </location>
</feature>
<organism evidence="4 5">
    <name type="scientific">Desulfopila aestuarii DSM 18488</name>
    <dbReference type="NCBI Taxonomy" id="1121416"/>
    <lineage>
        <taxon>Bacteria</taxon>
        <taxon>Pseudomonadati</taxon>
        <taxon>Thermodesulfobacteriota</taxon>
        <taxon>Desulfobulbia</taxon>
        <taxon>Desulfobulbales</taxon>
        <taxon>Desulfocapsaceae</taxon>
        <taxon>Desulfopila</taxon>
    </lineage>
</organism>
<dbReference type="Proteomes" id="UP000184603">
    <property type="component" value="Unassembled WGS sequence"/>
</dbReference>
<evidence type="ECO:0000256" key="2">
    <source>
        <dbReference type="SAM" id="Phobius"/>
    </source>
</evidence>
<protein>
    <submittedName>
        <fullName evidence="4">Small-conductance mechanosensitive channel</fullName>
    </submittedName>
</protein>
<dbReference type="InterPro" id="IPR011066">
    <property type="entry name" value="MscS_channel_C_sf"/>
</dbReference>
<evidence type="ECO:0000313" key="5">
    <source>
        <dbReference type="Proteomes" id="UP000184603"/>
    </source>
</evidence>
<dbReference type="STRING" id="1121416.SAMN02745220_03393"/>
<dbReference type="SUPFAM" id="SSF82689">
    <property type="entry name" value="Mechanosensitive channel protein MscS (YggB), C-terminal domain"/>
    <property type="match status" value="1"/>
</dbReference>
<dbReference type="OrthoDB" id="227003at2"/>
<keyword evidence="1" id="KW-0175">Coiled coil</keyword>
<dbReference type="GO" id="GO:0016020">
    <property type="term" value="C:membrane"/>
    <property type="evidence" value="ECO:0007669"/>
    <property type="project" value="InterPro"/>
</dbReference>
<gene>
    <name evidence="4" type="ORF">SAMN02745220_03393</name>
</gene>
<name>A0A1M7YCL8_9BACT</name>
<evidence type="ECO:0000256" key="1">
    <source>
        <dbReference type="SAM" id="Coils"/>
    </source>
</evidence>
<feature type="coiled-coil region" evidence="1">
    <location>
        <begin position="199"/>
        <end position="226"/>
    </location>
</feature>
<dbReference type="EMBL" id="FRFE01000018">
    <property type="protein sequence ID" value="SHO50390.1"/>
    <property type="molecule type" value="Genomic_DNA"/>
</dbReference>
<feature type="coiled-coil region" evidence="1">
    <location>
        <begin position="50"/>
        <end position="100"/>
    </location>
</feature>
<sequence length="563" mass="64180">MKRLYIITAFCLAILVCPPSSFSEAPATSEQAAAVEQPAAKEPNGPAEILASLLELRKNLKEQMQLSKKKLEASKSDAEKESLEKEISQLDKQLSENSNDFERIATGIEPALFAEKKPEVFSWKEEVASLVEPAIKELKRFTIRARQKTNLKDKIAELEQLSAAANQGVAHLEEVSVQSKNKQVVKEVKGLEPEWQNIQKRLANKLELAQRELAQLEDQEVSLVESSSQSVRNFFRDRGRYLIMALLTFVAILLGFRLLYRLIVRISVRLTGQQEERSFKIRLLYIIFQVLSVVLAVIGLFFVLYLAEDWFLLSMAIVFFLGLAWTIRQGVPRLWQEGRLMLNVGAVRENERIMMYGLPWQVTTINVFCKLVNPSLDTELRVPIENLIGLTSRPFDPDEAWFPCRKGDWVEVNGGSRAKVVSLSHEQVELVERGGRRIFYPTEAFLQACPANLSRNFRMKVPFGISYGLQDKATDEIPRILKSYLEKRMEEEGYSKKCLNLLVEFMQANSSSLDLLVIADFDGDVADICKRIERAIQKWCVECCTQNDWEIPFPQLTVHKAEG</sequence>
<evidence type="ECO:0000313" key="4">
    <source>
        <dbReference type="EMBL" id="SHO50390.1"/>
    </source>
</evidence>